<proteinExistence type="predicted"/>
<evidence type="ECO:0000313" key="1">
    <source>
        <dbReference type="EMBL" id="KAF0045680.1"/>
    </source>
</evidence>
<comment type="caution">
    <text evidence="1">The sequence shown here is derived from an EMBL/GenBank/DDBJ whole genome shotgun (WGS) entry which is preliminary data.</text>
</comment>
<dbReference type="Proteomes" id="UP000438429">
    <property type="component" value="Unassembled WGS sequence"/>
</dbReference>
<gene>
    <name evidence="1" type="ORF">F2P81_002209</name>
</gene>
<dbReference type="AlphaFoldDB" id="A0A6A4TQ33"/>
<sequence length="331" mass="37397">MRINIYYNHTVSSQYSDTSNFNPKICLKAPYDASEENPALETVMTIRRKQKSKMHGMILSTWTEKEIQISYVSYLDEITLDVSPKGHSHEHHIDVAASSLCRSLRFQCARRKGSGRRCRQVLYFNNLTITLTSNSVEFKGLFEFVILLLVVRTTVVVFFSQLKYCKTAASRCRSSALGKEDDINISAAAWGRQPRDFGSGSPGSPLSPPGRRLEMSECASALAPITVLLLLRRRRRCLVSTSTSVRASVNTNGYFPGRVETVILDVVEQHAEQLYRFQRCRSFTDVPVITKLFWGMISVCTVHMDMNAGLRANGPDRLTYSTWVTSDIELE</sequence>
<organism evidence="1 2">
    <name type="scientific">Scophthalmus maximus</name>
    <name type="common">Turbot</name>
    <name type="synonym">Psetta maxima</name>
    <dbReference type="NCBI Taxonomy" id="52904"/>
    <lineage>
        <taxon>Eukaryota</taxon>
        <taxon>Metazoa</taxon>
        <taxon>Chordata</taxon>
        <taxon>Craniata</taxon>
        <taxon>Vertebrata</taxon>
        <taxon>Euteleostomi</taxon>
        <taxon>Actinopterygii</taxon>
        <taxon>Neopterygii</taxon>
        <taxon>Teleostei</taxon>
        <taxon>Neoteleostei</taxon>
        <taxon>Acanthomorphata</taxon>
        <taxon>Carangaria</taxon>
        <taxon>Pleuronectiformes</taxon>
        <taxon>Pleuronectoidei</taxon>
        <taxon>Scophthalmidae</taxon>
        <taxon>Scophthalmus</taxon>
    </lineage>
</organism>
<name>A0A6A4TQ33_SCOMX</name>
<protein>
    <submittedName>
        <fullName evidence="1">Uncharacterized protein</fullName>
    </submittedName>
</protein>
<accession>A0A6A4TQ33</accession>
<evidence type="ECO:0000313" key="2">
    <source>
        <dbReference type="Proteomes" id="UP000438429"/>
    </source>
</evidence>
<dbReference type="EMBL" id="VEVO01000002">
    <property type="protein sequence ID" value="KAF0045680.1"/>
    <property type="molecule type" value="Genomic_DNA"/>
</dbReference>
<reference evidence="1 2" key="1">
    <citation type="submission" date="2019-06" db="EMBL/GenBank/DDBJ databases">
        <title>Draft genomes of female and male turbot (Scophthalmus maximus).</title>
        <authorList>
            <person name="Xu H."/>
            <person name="Xu X.-W."/>
            <person name="Shao C."/>
            <person name="Chen S."/>
        </authorList>
    </citation>
    <scope>NUCLEOTIDE SEQUENCE [LARGE SCALE GENOMIC DNA]</scope>
    <source>
        <strain evidence="1">Ysfricsl-2016a</strain>
        <tissue evidence="1">Blood</tissue>
    </source>
</reference>